<dbReference type="Pfam" id="PF23071">
    <property type="entry name" value="DUF7044"/>
    <property type="match status" value="1"/>
</dbReference>
<feature type="signal peptide" evidence="2">
    <location>
        <begin position="1"/>
        <end position="25"/>
    </location>
</feature>
<evidence type="ECO:0000313" key="7">
    <source>
        <dbReference type="Proteomes" id="UP000318571"/>
    </source>
</evidence>
<dbReference type="Pfam" id="PF23069">
    <property type="entry name" value="DUF7042"/>
    <property type="match status" value="1"/>
</dbReference>
<feature type="region of interest" description="Disordered" evidence="1">
    <location>
        <begin position="359"/>
        <end position="401"/>
    </location>
</feature>
<evidence type="ECO:0000259" key="4">
    <source>
        <dbReference type="Pfam" id="PF23070"/>
    </source>
</evidence>
<organism evidence="6 7">
    <name type="scientific">Tigriopus californicus</name>
    <name type="common">Marine copepod</name>
    <dbReference type="NCBI Taxonomy" id="6832"/>
    <lineage>
        <taxon>Eukaryota</taxon>
        <taxon>Metazoa</taxon>
        <taxon>Ecdysozoa</taxon>
        <taxon>Arthropoda</taxon>
        <taxon>Crustacea</taxon>
        <taxon>Multicrustacea</taxon>
        <taxon>Hexanauplia</taxon>
        <taxon>Copepoda</taxon>
        <taxon>Harpacticoida</taxon>
        <taxon>Harpacticidae</taxon>
        <taxon>Tigriopus</taxon>
    </lineage>
</organism>
<feature type="domain" description="DUF7043" evidence="4">
    <location>
        <begin position="422"/>
        <end position="477"/>
    </location>
</feature>
<dbReference type="InterPro" id="IPR055471">
    <property type="entry name" value="DUF7043"/>
</dbReference>
<comment type="caution">
    <text evidence="6">The sequence shown here is derived from an EMBL/GenBank/DDBJ whole genome shotgun (WGS) entry which is preliminary data.</text>
</comment>
<evidence type="ECO:0000313" key="6">
    <source>
        <dbReference type="EMBL" id="TRY75905.1"/>
    </source>
</evidence>
<keyword evidence="7" id="KW-1185">Reference proteome</keyword>
<feature type="compositionally biased region" description="Low complexity" evidence="1">
    <location>
        <begin position="668"/>
        <end position="697"/>
    </location>
</feature>
<reference evidence="6 7" key="1">
    <citation type="journal article" date="2018" name="Nat. Ecol. Evol.">
        <title>Genomic signatures of mitonuclear coevolution across populations of Tigriopus californicus.</title>
        <authorList>
            <person name="Barreto F.S."/>
            <person name="Watson E.T."/>
            <person name="Lima T.G."/>
            <person name="Willett C.S."/>
            <person name="Edmands S."/>
            <person name="Li W."/>
            <person name="Burton R.S."/>
        </authorList>
    </citation>
    <scope>NUCLEOTIDE SEQUENCE [LARGE SCALE GENOMIC DNA]</scope>
    <source>
        <strain evidence="6 7">San Diego</strain>
    </source>
</reference>
<feature type="domain" description="DUF7044" evidence="5">
    <location>
        <begin position="60"/>
        <end position="143"/>
    </location>
</feature>
<evidence type="ECO:0008006" key="8">
    <source>
        <dbReference type="Google" id="ProtNLM"/>
    </source>
</evidence>
<dbReference type="Pfam" id="PF23070">
    <property type="entry name" value="DUF7043"/>
    <property type="match status" value="1"/>
</dbReference>
<gene>
    <name evidence="6" type="ORF">TCAL_00678</name>
</gene>
<sequence length="742" mass="82038">MTSPIYSSLSGQLFILLLVLGEILTEPRRSSSQIKSGDNYDRGGQQYYNNYNNNNNLPDGCAFPSEWEGIWFQSTVRPYITIQGRSMSSKGKCVQSDRGREKFILQESQDCYKCVVFHQKAKNVLQYKETFGCSPLEDIDAMCRYIPGDANLYTMFRVDGSSVPCPFHGPLRFTYNRGKGDCDWPKSEMESCMDPHKLVFHYQACPNVQGSEMMTEELECQATWRDGSFHYLVGKMSHAHASSDEDKFRCFIFEFANPLVPSEGLQLAQSGDASCNGLFSPSEGSRTLSLSKGPSKVGCRFPQWLSANSKWNSLDGGRTLSLSVSPSNLSFIEMTFQTQGFGYSKRASSSVLCYKRDQSDSASRSSSSFLSSPRPPRPSRPPRPPPAPGVNGGPQSPIPSQNEVLQKDEMMGNAKAFDRSIEASYDRIVFYQTIGCRNGYVCSQLYKISGNVARIKMGKLSRTPEYACDKYHFDEDSLTPTLIVGLTPGENRYPITPALNSMQNVRLPFSGLFRISKHPCGWVPQFLSSATPTGLSSAEAVRQQSEADRDLNGAVSDSRDVGPFCKDGVTPRKLSVVIGCQPKRTYTCTHKWNEKGSQYLVFQPKSRPSGNEDEMMCFRLDGLPSHLDQSIPKIAPDRANGPGPMEMVMSKLDGNCLENITFPATNQSASSFSSSSSSSSSSSTSSSSLPSRTSWSSKENEAISNSANEPRSERLIGDQMILLLDGENLFGFRSLAICERGI</sequence>
<dbReference type="InterPro" id="IPR055472">
    <property type="entry name" value="DUF7044"/>
</dbReference>
<dbReference type="AlphaFoldDB" id="A0A553PDZ5"/>
<evidence type="ECO:0000259" key="5">
    <source>
        <dbReference type="Pfam" id="PF23071"/>
    </source>
</evidence>
<dbReference type="EMBL" id="VCGU01000005">
    <property type="protein sequence ID" value="TRY75905.1"/>
    <property type="molecule type" value="Genomic_DNA"/>
</dbReference>
<dbReference type="PANTHER" id="PTHR22255">
    <property type="entry name" value="LP06548P"/>
    <property type="match status" value="1"/>
</dbReference>
<proteinExistence type="predicted"/>
<evidence type="ECO:0000259" key="3">
    <source>
        <dbReference type="Pfam" id="PF23069"/>
    </source>
</evidence>
<dbReference type="PANTHER" id="PTHR22255:SF9">
    <property type="entry name" value="LP06548P"/>
    <property type="match status" value="1"/>
</dbReference>
<dbReference type="Proteomes" id="UP000318571">
    <property type="component" value="Chromosome 2"/>
</dbReference>
<dbReference type="STRING" id="6832.A0A553PDZ5"/>
<keyword evidence="2" id="KW-0732">Signal</keyword>
<feature type="chain" id="PRO_5022168487" description="Chitin-binding type-2 domain-containing protein" evidence="2">
    <location>
        <begin position="26"/>
        <end position="742"/>
    </location>
</feature>
<evidence type="ECO:0000256" key="1">
    <source>
        <dbReference type="SAM" id="MobiDB-lite"/>
    </source>
</evidence>
<feature type="compositionally biased region" description="Low complexity" evidence="1">
    <location>
        <begin position="360"/>
        <end position="372"/>
    </location>
</feature>
<dbReference type="InterPro" id="IPR055470">
    <property type="entry name" value="DUF7042"/>
</dbReference>
<accession>A0A553PDZ5</accession>
<feature type="region of interest" description="Disordered" evidence="1">
    <location>
        <begin position="668"/>
        <end position="711"/>
    </location>
</feature>
<name>A0A553PDZ5_TIGCA</name>
<feature type="compositionally biased region" description="Pro residues" evidence="1">
    <location>
        <begin position="373"/>
        <end position="388"/>
    </location>
</feature>
<dbReference type="GO" id="GO:0061909">
    <property type="term" value="P:autophagosome-lysosome fusion"/>
    <property type="evidence" value="ECO:0007669"/>
    <property type="project" value="TreeGrafter"/>
</dbReference>
<protein>
    <recommendedName>
        <fullName evidence="8">Chitin-binding type-2 domain-containing protein</fullName>
    </recommendedName>
</protein>
<evidence type="ECO:0000256" key="2">
    <source>
        <dbReference type="SAM" id="SignalP"/>
    </source>
</evidence>
<feature type="domain" description="DUF7042" evidence="3">
    <location>
        <begin position="162"/>
        <end position="291"/>
    </location>
</feature>